<accession>A0AAD7XQA5</accession>
<feature type="transmembrane region" description="Helical" evidence="6">
    <location>
        <begin position="75"/>
        <end position="95"/>
    </location>
</feature>
<dbReference type="PANTHER" id="PTHR43840:SF13">
    <property type="entry name" value="CATION EFFLUX PROTEIN CYTOPLASMIC DOMAIN-CONTAINING PROTEIN"/>
    <property type="match status" value="1"/>
</dbReference>
<dbReference type="SUPFAM" id="SSF160240">
    <property type="entry name" value="Cation efflux protein cytoplasmic domain-like"/>
    <property type="match status" value="1"/>
</dbReference>
<keyword evidence="5 6" id="KW-0472">Membrane</keyword>
<keyword evidence="4 6" id="KW-1133">Transmembrane helix</keyword>
<evidence type="ECO:0000256" key="1">
    <source>
        <dbReference type="ARBA" id="ARBA00004141"/>
    </source>
</evidence>
<dbReference type="Proteomes" id="UP001230188">
    <property type="component" value="Unassembled WGS sequence"/>
</dbReference>
<dbReference type="GO" id="GO:0016020">
    <property type="term" value="C:membrane"/>
    <property type="evidence" value="ECO:0007669"/>
    <property type="project" value="UniProtKB-SubCell"/>
</dbReference>
<comment type="caution">
    <text evidence="8">The sequence shown here is derived from an EMBL/GenBank/DDBJ whole genome shotgun (WGS) entry which is preliminary data.</text>
</comment>
<dbReference type="Gene3D" id="1.20.1510.10">
    <property type="entry name" value="Cation efflux protein transmembrane domain"/>
    <property type="match status" value="1"/>
</dbReference>
<feature type="transmembrane region" description="Helical" evidence="6">
    <location>
        <begin position="249"/>
        <end position="267"/>
    </location>
</feature>
<dbReference type="PANTHER" id="PTHR43840">
    <property type="entry name" value="MITOCHONDRIAL METAL TRANSPORTER 1-RELATED"/>
    <property type="match status" value="1"/>
</dbReference>
<feature type="transmembrane region" description="Helical" evidence="6">
    <location>
        <begin position="223"/>
        <end position="243"/>
    </location>
</feature>
<evidence type="ECO:0000256" key="6">
    <source>
        <dbReference type="SAM" id="Phobius"/>
    </source>
</evidence>
<dbReference type="Gene3D" id="3.30.70.1350">
    <property type="entry name" value="Cation efflux protein, cytoplasmic domain"/>
    <property type="match status" value="1"/>
</dbReference>
<dbReference type="AlphaFoldDB" id="A0AAD7XQA5"/>
<keyword evidence="9" id="KW-1185">Reference proteome</keyword>
<gene>
    <name evidence="8" type="ORF">CTAYLR_003897</name>
</gene>
<feature type="transmembrane region" description="Helical" evidence="6">
    <location>
        <begin position="144"/>
        <end position="162"/>
    </location>
</feature>
<dbReference type="GO" id="GO:0008324">
    <property type="term" value="F:monoatomic cation transmembrane transporter activity"/>
    <property type="evidence" value="ECO:0007669"/>
    <property type="project" value="InterPro"/>
</dbReference>
<evidence type="ECO:0000313" key="8">
    <source>
        <dbReference type="EMBL" id="KAJ8610387.1"/>
    </source>
</evidence>
<evidence type="ECO:0000256" key="5">
    <source>
        <dbReference type="ARBA" id="ARBA00023136"/>
    </source>
</evidence>
<sequence length="376" mass="40584">MIERDEESQVLEASSLKRGLLAGLVDEPAITKLSRPVRRFQRRQNALIRDLMALEEDVSQTCASRRPASGDSALIAVRVSFGSNIALLLCKVAAFGLSGSLVVLASAVDSLLDLISGFMLFWVQRALPSDRLLYPPGVGRVEPAGVLAFSVGMGMASLQIMVEAGRVLVRGLMEGPHRPSASPLVIGILVLTIVAKLALCAYCATVVDSPAVDAYRDDHRNDAASNAFGLAALLLATLGPQQAWIADPVGAAALAACLLVSWSFTAVDQINRLVGRTADPEFLQRLTYIALVWAPEDIQAVDTVRAYHFGLGYLCEIDVVLKPDLPLKQAHDIGQALQDFVESLDDVERAFVHLDWETTHNIEHSGTPSLPRPHPR</sequence>
<proteinExistence type="predicted"/>
<name>A0AAD7XQA5_9STRA</name>
<feature type="domain" description="Cation efflux protein transmembrane" evidence="7">
    <location>
        <begin position="78"/>
        <end position="273"/>
    </location>
</feature>
<dbReference type="InterPro" id="IPR050291">
    <property type="entry name" value="CDF_Transporter"/>
</dbReference>
<feature type="transmembrane region" description="Helical" evidence="6">
    <location>
        <begin position="101"/>
        <end position="123"/>
    </location>
</feature>
<evidence type="ECO:0000256" key="2">
    <source>
        <dbReference type="ARBA" id="ARBA00022448"/>
    </source>
</evidence>
<reference evidence="8" key="1">
    <citation type="submission" date="2023-01" db="EMBL/GenBank/DDBJ databases">
        <title>Metagenome sequencing of chrysophaentin producing Chrysophaeum taylorii.</title>
        <authorList>
            <person name="Davison J."/>
            <person name="Bewley C."/>
        </authorList>
    </citation>
    <scope>NUCLEOTIDE SEQUENCE</scope>
    <source>
        <strain evidence="8">NIES-1699</strain>
    </source>
</reference>
<evidence type="ECO:0000259" key="7">
    <source>
        <dbReference type="Pfam" id="PF01545"/>
    </source>
</evidence>
<evidence type="ECO:0000256" key="3">
    <source>
        <dbReference type="ARBA" id="ARBA00022692"/>
    </source>
</evidence>
<protein>
    <recommendedName>
        <fullName evidence="7">Cation efflux protein transmembrane domain-containing protein</fullName>
    </recommendedName>
</protein>
<dbReference type="InterPro" id="IPR036837">
    <property type="entry name" value="Cation_efflux_CTD_sf"/>
</dbReference>
<dbReference type="SUPFAM" id="SSF161111">
    <property type="entry name" value="Cation efflux protein transmembrane domain-like"/>
    <property type="match status" value="1"/>
</dbReference>
<dbReference type="InterPro" id="IPR027469">
    <property type="entry name" value="Cation_efflux_TMD_sf"/>
</dbReference>
<dbReference type="Pfam" id="PF01545">
    <property type="entry name" value="Cation_efflux"/>
    <property type="match status" value="1"/>
</dbReference>
<evidence type="ECO:0000256" key="4">
    <source>
        <dbReference type="ARBA" id="ARBA00022989"/>
    </source>
</evidence>
<evidence type="ECO:0000313" key="9">
    <source>
        <dbReference type="Proteomes" id="UP001230188"/>
    </source>
</evidence>
<keyword evidence="2" id="KW-0813">Transport</keyword>
<dbReference type="EMBL" id="JAQMWT010000109">
    <property type="protein sequence ID" value="KAJ8610387.1"/>
    <property type="molecule type" value="Genomic_DNA"/>
</dbReference>
<keyword evidence="3 6" id="KW-0812">Transmembrane</keyword>
<dbReference type="InterPro" id="IPR058533">
    <property type="entry name" value="Cation_efflux_TM"/>
</dbReference>
<comment type="subcellular location">
    <subcellularLocation>
        <location evidence="1">Membrane</location>
        <topology evidence="1">Multi-pass membrane protein</topology>
    </subcellularLocation>
</comment>
<organism evidence="8 9">
    <name type="scientific">Chrysophaeum taylorii</name>
    <dbReference type="NCBI Taxonomy" id="2483200"/>
    <lineage>
        <taxon>Eukaryota</taxon>
        <taxon>Sar</taxon>
        <taxon>Stramenopiles</taxon>
        <taxon>Ochrophyta</taxon>
        <taxon>Pelagophyceae</taxon>
        <taxon>Pelagomonadales</taxon>
        <taxon>Pelagomonadaceae</taxon>
        <taxon>Chrysophaeum</taxon>
    </lineage>
</organism>
<feature type="transmembrane region" description="Helical" evidence="6">
    <location>
        <begin position="182"/>
        <end position="202"/>
    </location>
</feature>